<evidence type="ECO:0000313" key="2">
    <source>
        <dbReference type="EMBL" id="STM41522.1"/>
    </source>
</evidence>
<feature type="region of interest" description="Disordered" evidence="1">
    <location>
        <begin position="1"/>
        <end position="25"/>
    </location>
</feature>
<gene>
    <name evidence="2" type="ORF">NCTC8500_05429</name>
</gene>
<feature type="compositionally biased region" description="Basic and acidic residues" evidence="1">
    <location>
        <begin position="13"/>
        <end position="22"/>
    </location>
</feature>
<sequence length="53" mass="6184">MRGDMSVNNDNLRQSERSDLRSNAHNGYLNKPHESLMGLFIIFVIYSQCIREI</sequence>
<evidence type="ECO:0000256" key="1">
    <source>
        <dbReference type="SAM" id="MobiDB-lite"/>
    </source>
</evidence>
<dbReference type="EMBL" id="UGFG01000001">
    <property type="protein sequence ID" value="STM41522.1"/>
    <property type="molecule type" value="Genomic_DNA"/>
</dbReference>
<dbReference type="AlphaFoldDB" id="A0A377E0X7"/>
<name>A0A377E0X7_ECOLX</name>
<dbReference type="Proteomes" id="UP000254429">
    <property type="component" value="Unassembled WGS sequence"/>
</dbReference>
<organism evidence="2 3">
    <name type="scientific">Escherichia coli</name>
    <dbReference type="NCBI Taxonomy" id="562"/>
    <lineage>
        <taxon>Bacteria</taxon>
        <taxon>Pseudomonadati</taxon>
        <taxon>Pseudomonadota</taxon>
        <taxon>Gammaproteobacteria</taxon>
        <taxon>Enterobacterales</taxon>
        <taxon>Enterobacteriaceae</taxon>
        <taxon>Escherichia</taxon>
    </lineage>
</organism>
<feature type="compositionally biased region" description="Polar residues" evidence="1">
    <location>
        <begin position="1"/>
        <end position="12"/>
    </location>
</feature>
<protein>
    <submittedName>
        <fullName evidence="2">Uncharacterized protein</fullName>
    </submittedName>
</protein>
<reference evidence="2 3" key="1">
    <citation type="submission" date="2018-06" db="EMBL/GenBank/DDBJ databases">
        <authorList>
            <consortium name="Pathogen Informatics"/>
            <person name="Doyle S."/>
        </authorList>
    </citation>
    <scope>NUCLEOTIDE SEQUENCE [LARGE SCALE GENOMIC DNA]</scope>
    <source>
        <strain evidence="2 3">NCTC8500</strain>
    </source>
</reference>
<evidence type="ECO:0000313" key="3">
    <source>
        <dbReference type="Proteomes" id="UP000254429"/>
    </source>
</evidence>
<proteinExistence type="predicted"/>
<accession>A0A377E0X7</accession>